<dbReference type="KEGG" id="pseg:D3H65_23675"/>
<dbReference type="PANTHER" id="PTHR38477:SF1">
    <property type="entry name" value="MUREIN L,D-TRANSPEPTIDASE CATALYTIC DOMAIN FAMILY PROTEIN"/>
    <property type="match status" value="1"/>
</dbReference>
<dbReference type="PROSITE" id="PS51257">
    <property type="entry name" value="PROKAR_LIPOPROTEIN"/>
    <property type="match status" value="1"/>
</dbReference>
<sequence length="256" mass="28096">MQPKVKPFIFSLVLIGCVSAVLGMTVLSEAPVKHTAPVSAPAPVSKTVLYDSLRLDTLALSREAYLYAMEGYKNLQDAGEIHNPRFLTIVDFSLPSSKKRLFIIDMESNKLVFNTYVSHGRNSGTDMATRFSNRPESFQSSLGFYVTGNTYRGHNGYSLRLEGMEEGINDNALERAIVIHGSAYVNERMVNAKGYIGRSLGCPAVPSALAKSIINTIRDGSCLFIYGNDSNYLALSKILYKTNPLLTDTMLADTMG</sequence>
<dbReference type="Pfam" id="PF13645">
    <property type="entry name" value="YkuD_2"/>
    <property type="match status" value="1"/>
</dbReference>
<dbReference type="EMBL" id="CP032157">
    <property type="protein sequence ID" value="AXY76810.1"/>
    <property type="molecule type" value="Genomic_DNA"/>
</dbReference>
<evidence type="ECO:0000313" key="1">
    <source>
        <dbReference type="EMBL" id="AXY76810.1"/>
    </source>
</evidence>
<dbReference type="PANTHER" id="PTHR38477">
    <property type="entry name" value="HYPOTHETICAL EXPORTED PROTEIN"/>
    <property type="match status" value="1"/>
</dbReference>
<gene>
    <name evidence="1" type="ORF">D3H65_23675</name>
</gene>
<dbReference type="InterPro" id="IPR032676">
    <property type="entry name" value="YkuD_2"/>
</dbReference>
<name>A0A3B7MUR5_9BACT</name>
<proteinExistence type="predicted"/>
<dbReference type="RefSeq" id="WP_119052687.1">
    <property type="nucleotide sequence ID" value="NZ_CP032157.1"/>
</dbReference>
<accession>A0A3B7MUR5</accession>
<dbReference type="Proteomes" id="UP000263900">
    <property type="component" value="Chromosome"/>
</dbReference>
<organism evidence="1 2">
    <name type="scientific">Paraflavitalea soli</name>
    <dbReference type="NCBI Taxonomy" id="2315862"/>
    <lineage>
        <taxon>Bacteria</taxon>
        <taxon>Pseudomonadati</taxon>
        <taxon>Bacteroidota</taxon>
        <taxon>Chitinophagia</taxon>
        <taxon>Chitinophagales</taxon>
        <taxon>Chitinophagaceae</taxon>
        <taxon>Paraflavitalea</taxon>
    </lineage>
</organism>
<dbReference type="AlphaFoldDB" id="A0A3B7MUR5"/>
<keyword evidence="2" id="KW-1185">Reference proteome</keyword>
<evidence type="ECO:0000313" key="2">
    <source>
        <dbReference type="Proteomes" id="UP000263900"/>
    </source>
</evidence>
<dbReference type="OrthoDB" id="9815195at2"/>
<protein>
    <recommendedName>
        <fullName evidence="3">Murein L,D-transpeptidase catalytic domain family protein</fullName>
    </recommendedName>
</protein>
<reference evidence="1 2" key="1">
    <citation type="submission" date="2018-09" db="EMBL/GenBank/DDBJ databases">
        <title>Genome sequencing of strain 6GH32-13.</title>
        <authorList>
            <person name="Weon H.-Y."/>
            <person name="Heo J."/>
            <person name="Kwon S.-W."/>
        </authorList>
    </citation>
    <scope>NUCLEOTIDE SEQUENCE [LARGE SCALE GENOMIC DNA]</scope>
    <source>
        <strain evidence="1 2">5GH32-13</strain>
    </source>
</reference>
<evidence type="ECO:0008006" key="3">
    <source>
        <dbReference type="Google" id="ProtNLM"/>
    </source>
</evidence>